<dbReference type="InterPro" id="IPR041669">
    <property type="entry name" value="TetR_C_15"/>
</dbReference>
<sequence>MVLEAAMQVILQDGPKRLTTTRVADRAGFSVGTLYQYYANKESLLYAFAQRHLQRVASAVETACFGLHKNSLDRMVVGFVDSFFTTSTGRDLETKAFYLIWPELDTRDLVNETFRRIESATVAMLGSSSRFEIEQLPVVAFMLTSTLVGSIRLAFEQRASDHLMQRLREQFVTMCRSYISSVALEHSPPDTCGIEMREASAVLEQSTTCARLN</sequence>
<dbReference type="STRING" id="1462993.A6V36_23545"/>
<gene>
    <name evidence="4" type="ORF">A6V36_23545</name>
    <name evidence="5" type="ORF">A6V37_15300</name>
</gene>
<dbReference type="EMBL" id="LXJZ01000081">
    <property type="protein sequence ID" value="OAJ61726.1"/>
    <property type="molecule type" value="Genomic_DNA"/>
</dbReference>
<feature type="DNA-binding region" description="H-T-H motif" evidence="2">
    <location>
        <begin position="19"/>
        <end position="38"/>
    </location>
</feature>
<dbReference type="EMBL" id="LXKA01000044">
    <property type="protein sequence ID" value="OAJ65325.1"/>
    <property type="molecule type" value="Genomic_DNA"/>
</dbReference>
<dbReference type="SUPFAM" id="SSF46689">
    <property type="entry name" value="Homeodomain-like"/>
    <property type="match status" value="1"/>
</dbReference>
<name>A0A1A9NGN6_9BURK</name>
<proteinExistence type="predicted"/>
<evidence type="ECO:0000313" key="5">
    <source>
        <dbReference type="EMBL" id="OAJ65325.1"/>
    </source>
</evidence>
<accession>A0A1A9NGN6</accession>
<dbReference type="Gene3D" id="1.10.357.10">
    <property type="entry name" value="Tetracycline Repressor, domain 2"/>
    <property type="match status" value="1"/>
</dbReference>
<evidence type="ECO:0000313" key="4">
    <source>
        <dbReference type="EMBL" id="OAJ61726.1"/>
    </source>
</evidence>
<dbReference type="Proteomes" id="UP000078116">
    <property type="component" value="Unassembled WGS sequence"/>
</dbReference>
<evidence type="ECO:0000313" key="6">
    <source>
        <dbReference type="Proteomes" id="UP000077961"/>
    </source>
</evidence>
<evidence type="ECO:0000313" key="7">
    <source>
        <dbReference type="Proteomes" id="UP000078116"/>
    </source>
</evidence>
<dbReference type="InterPro" id="IPR009057">
    <property type="entry name" value="Homeodomain-like_sf"/>
</dbReference>
<organism evidence="5 7">
    <name type="scientific">Paraburkholderia ginsengiterrae</name>
    <dbReference type="NCBI Taxonomy" id="1462993"/>
    <lineage>
        <taxon>Bacteria</taxon>
        <taxon>Pseudomonadati</taxon>
        <taxon>Pseudomonadota</taxon>
        <taxon>Betaproteobacteria</taxon>
        <taxon>Burkholderiales</taxon>
        <taxon>Burkholderiaceae</taxon>
        <taxon>Paraburkholderia</taxon>
    </lineage>
</organism>
<dbReference type="InterPro" id="IPR001647">
    <property type="entry name" value="HTH_TetR"/>
</dbReference>
<reference evidence="6 7" key="1">
    <citation type="submission" date="2016-04" db="EMBL/GenBank/DDBJ databases">
        <title>Reclassification of Paraburkholderia panaciterrae (Farh et al. 2015) Dobritsa &amp; Samadpour 2016 as a later homotypic synonym of Paraburkholderia ginsengiterrae (Farh et al. 2015) Dobritsa &amp; Samadpour 2016.</title>
        <authorList>
            <person name="Dobritsa A.P."/>
            <person name="Kutumbaka K."/>
            <person name="Samadpour M."/>
        </authorList>
    </citation>
    <scope>NUCLEOTIDE SEQUENCE [LARGE SCALE GENOMIC DNA]</scope>
    <source>
        <strain evidence="5 7">DCY85</strain>
        <strain evidence="4 6">DCY85-1</strain>
    </source>
</reference>
<dbReference type="InterPro" id="IPR050109">
    <property type="entry name" value="HTH-type_TetR-like_transc_reg"/>
</dbReference>
<dbReference type="Pfam" id="PF00440">
    <property type="entry name" value="TetR_N"/>
    <property type="match status" value="1"/>
</dbReference>
<dbReference type="PANTHER" id="PTHR30055:SF226">
    <property type="entry name" value="HTH-TYPE TRANSCRIPTIONAL REGULATOR PKSA"/>
    <property type="match status" value="1"/>
</dbReference>
<dbReference type="Pfam" id="PF17918">
    <property type="entry name" value="TetR_C_15"/>
    <property type="match status" value="1"/>
</dbReference>
<dbReference type="PROSITE" id="PS50977">
    <property type="entry name" value="HTH_TETR_2"/>
    <property type="match status" value="1"/>
</dbReference>
<dbReference type="Proteomes" id="UP000077961">
    <property type="component" value="Unassembled WGS sequence"/>
</dbReference>
<dbReference type="PANTHER" id="PTHR30055">
    <property type="entry name" value="HTH-TYPE TRANSCRIPTIONAL REGULATOR RUTR"/>
    <property type="match status" value="1"/>
</dbReference>
<evidence type="ECO:0000256" key="2">
    <source>
        <dbReference type="PROSITE-ProRule" id="PRU00335"/>
    </source>
</evidence>
<evidence type="ECO:0000259" key="3">
    <source>
        <dbReference type="PROSITE" id="PS50977"/>
    </source>
</evidence>
<evidence type="ECO:0000256" key="1">
    <source>
        <dbReference type="ARBA" id="ARBA00023125"/>
    </source>
</evidence>
<keyword evidence="6" id="KW-1185">Reference proteome</keyword>
<feature type="domain" description="HTH tetR-type" evidence="3">
    <location>
        <begin position="1"/>
        <end position="56"/>
    </location>
</feature>
<dbReference type="PRINTS" id="PR00455">
    <property type="entry name" value="HTHTETR"/>
</dbReference>
<protein>
    <recommendedName>
        <fullName evidence="3">HTH tetR-type domain-containing protein</fullName>
    </recommendedName>
</protein>
<keyword evidence="1 2" id="KW-0238">DNA-binding</keyword>
<dbReference type="GO" id="GO:0000976">
    <property type="term" value="F:transcription cis-regulatory region binding"/>
    <property type="evidence" value="ECO:0007669"/>
    <property type="project" value="TreeGrafter"/>
</dbReference>
<comment type="caution">
    <text evidence="5">The sequence shown here is derived from an EMBL/GenBank/DDBJ whole genome shotgun (WGS) entry which is preliminary data.</text>
</comment>
<dbReference type="AlphaFoldDB" id="A0A1A9NGN6"/>
<dbReference type="GO" id="GO:0003700">
    <property type="term" value="F:DNA-binding transcription factor activity"/>
    <property type="evidence" value="ECO:0007669"/>
    <property type="project" value="TreeGrafter"/>
</dbReference>